<dbReference type="Gene3D" id="3.30.420.10">
    <property type="entry name" value="Ribonuclease H-like superfamily/Ribonuclease H"/>
    <property type="match status" value="1"/>
</dbReference>
<dbReference type="Pfam" id="PF17906">
    <property type="entry name" value="HTH_48"/>
    <property type="match status" value="1"/>
</dbReference>
<dbReference type="Pfam" id="PF01359">
    <property type="entry name" value="Transposase_1"/>
    <property type="match status" value="1"/>
</dbReference>
<protein>
    <recommendedName>
        <fullName evidence="1">Mos1 transposase HTH domain-containing protein</fullName>
    </recommendedName>
</protein>
<dbReference type="GO" id="GO:0003676">
    <property type="term" value="F:nucleic acid binding"/>
    <property type="evidence" value="ECO:0007669"/>
    <property type="project" value="InterPro"/>
</dbReference>
<dbReference type="InterPro" id="IPR001888">
    <property type="entry name" value="Transposase_1"/>
</dbReference>
<evidence type="ECO:0000313" key="2">
    <source>
        <dbReference type="EMBL" id="CAF5221219.1"/>
    </source>
</evidence>
<dbReference type="InterPro" id="IPR036388">
    <property type="entry name" value="WH-like_DNA-bd_sf"/>
</dbReference>
<proteinExistence type="predicted"/>
<comment type="caution">
    <text evidence="2">The sequence shown here is derived from an EMBL/GenBank/DDBJ whole genome shotgun (WGS) entry which is preliminary data.</text>
</comment>
<reference evidence="2" key="1">
    <citation type="submission" date="2021-02" db="EMBL/GenBank/DDBJ databases">
        <authorList>
            <person name="Nowell W R."/>
        </authorList>
    </citation>
    <scope>NUCLEOTIDE SEQUENCE</scope>
</reference>
<name>A0A8S3JRA7_9BILA</name>
<dbReference type="EMBL" id="CAJOBI010351063">
    <property type="protein sequence ID" value="CAF5221219.1"/>
    <property type="molecule type" value="Genomic_DNA"/>
</dbReference>
<dbReference type="PANTHER" id="PTHR46060">
    <property type="entry name" value="MARINER MOS1 TRANSPOSASE-LIKE PROTEIN"/>
    <property type="match status" value="1"/>
</dbReference>
<evidence type="ECO:0000259" key="1">
    <source>
        <dbReference type="Pfam" id="PF17906"/>
    </source>
</evidence>
<dbReference type="Proteomes" id="UP000676336">
    <property type="component" value="Unassembled WGS sequence"/>
</dbReference>
<feature type="non-terminal residue" evidence="2">
    <location>
        <position position="1"/>
    </location>
</feature>
<dbReference type="AlphaFoldDB" id="A0A8S3JRA7"/>
<dbReference type="Gene3D" id="1.10.10.1450">
    <property type="match status" value="1"/>
</dbReference>
<dbReference type="InterPro" id="IPR036397">
    <property type="entry name" value="RNaseH_sf"/>
</dbReference>
<dbReference type="InterPro" id="IPR041426">
    <property type="entry name" value="Mos1_HTH"/>
</dbReference>
<accession>A0A8S3JRA7</accession>
<sequence length="182" mass="21386">MSEIPIHIRHCILYEFQLGNNATTAARNICAALGEGAVAVRTCRDWFKRFREGDMSLEDHNPRLTTRELSAMLGCYQSIIDRHLHEMGKVNKLETWVPHQLTSNNIQQIVTGDEKWVLYVNHTRKHQWVNPEDLPEPEPKNDLHPKNVMLSIWWDCEGIIYWELLPPNTMIDSKLYWQQLQN</sequence>
<gene>
    <name evidence="2" type="ORF">SMN809_LOCUS82247</name>
</gene>
<dbReference type="InterPro" id="IPR052709">
    <property type="entry name" value="Transposase-MT_Hybrid"/>
</dbReference>
<dbReference type="PANTHER" id="PTHR46060:SF1">
    <property type="entry name" value="MARINER MOS1 TRANSPOSASE-LIKE PROTEIN"/>
    <property type="match status" value="1"/>
</dbReference>
<organism evidence="2 3">
    <name type="scientific">Rotaria magnacalcarata</name>
    <dbReference type="NCBI Taxonomy" id="392030"/>
    <lineage>
        <taxon>Eukaryota</taxon>
        <taxon>Metazoa</taxon>
        <taxon>Spiralia</taxon>
        <taxon>Gnathifera</taxon>
        <taxon>Rotifera</taxon>
        <taxon>Eurotatoria</taxon>
        <taxon>Bdelloidea</taxon>
        <taxon>Philodinida</taxon>
        <taxon>Philodinidae</taxon>
        <taxon>Rotaria</taxon>
    </lineage>
</organism>
<feature type="domain" description="Mos1 transposase HTH" evidence="1">
    <location>
        <begin position="5"/>
        <end position="54"/>
    </location>
</feature>
<evidence type="ECO:0000313" key="3">
    <source>
        <dbReference type="Proteomes" id="UP000676336"/>
    </source>
</evidence>
<dbReference type="Gene3D" id="1.10.10.10">
    <property type="entry name" value="Winged helix-like DNA-binding domain superfamily/Winged helix DNA-binding domain"/>
    <property type="match status" value="1"/>
</dbReference>